<evidence type="ECO:0000256" key="3">
    <source>
        <dbReference type="ARBA" id="ARBA00022517"/>
    </source>
</evidence>
<comment type="caution">
    <text evidence="11">The sequence shown here is derived from an EMBL/GenBank/DDBJ whole genome shotgun (WGS) entry which is preliminary data.</text>
</comment>
<dbReference type="InterPro" id="IPR048550">
    <property type="entry name" value="KRR1-like_KH1_euk"/>
</dbReference>
<dbReference type="Pfam" id="PF17903">
    <property type="entry name" value="KH_KRR1_1st"/>
    <property type="match status" value="1"/>
</dbReference>
<feature type="region of interest" description="Disordered" evidence="9">
    <location>
        <begin position="1"/>
        <end position="31"/>
    </location>
</feature>
<dbReference type="CDD" id="cd22394">
    <property type="entry name" value="KH-I_KRR1_rpt2"/>
    <property type="match status" value="1"/>
</dbReference>
<name>A0A815E4W4_ADIRI</name>
<dbReference type="PIRSF" id="PIRSF006515">
    <property type="entry name" value="KRR1"/>
    <property type="match status" value="1"/>
</dbReference>
<reference evidence="11" key="1">
    <citation type="submission" date="2021-02" db="EMBL/GenBank/DDBJ databases">
        <authorList>
            <person name="Nowell W R."/>
        </authorList>
    </citation>
    <scope>NUCLEOTIDE SEQUENCE</scope>
</reference>
<feature type="compositionally biased region" description="Basic residues" evidence="9">
    <location>
        <begin position="337"/>
        <end position="349"/>
    </location>
</feature>
<keyword evidence="3 8" id="KW-0690">Ribosome biogenesis</keyword>
<comment type="function">
    <text evidence="8">Required for 40S ribosome biogenesis. Involved in nucleolar processing of pre-18S ribosomal RNA and ribosome assembly.</text>
</comment>
<organism evidence="11 12">
    <name type="scientific">Adineta ricciae</name>
    <name type="common">Rotifer</name>
    <dbReference type="NCBI Taxonomy" id="249248"/>
    <lineage>
        <taxon>Eukaryota</taxon>
        <taxon>Metazoa</taxon>
        <taxon>Spiralia</taxon>
        <taxon>Gnathifera</taxon>
        <taxon>Rotifera</taxon>
        <taxon>Eurotatoria</taxon>
        <taxon>Bdelloidea</taxon>
        <taxon>Adinetida</taxon>
        <taxon>Adinetidae</taxon>
        <taxon>Adineta</taxon>
    </lineage>
</organism>
<dbReference type="PANTHER" id="PTHR12581">
    <property type="entry name" value="HIV-1 REV BINDING PROTEIN 2, 3"/>
    <property type="match status" value="1"/>
</dbReference>
<evidence type="ECO:0000256" key="4">
    <source>
        <dbReference type="ARBA" id="ARBA00022552"/>
    </source>
</evidence>
<accession>A0A815E4W4</accession>
<evidence type="ECO:0000256" key="5">
    <source>
        <dbReference type="ARBA" id="ARBA00022884"/>
    </source>
</evidence>
<gene>
    <name evidence="11" type="ORF">XAT740_LOCUS29341</name>
</gene>
<dbReference type="GO" id="GO:0006364">
    <property type="term" value="P:rRNA processing"/>
    <property type="evidence" value="ECO:0007669"/>
    <property type="project" value="UniProtKB-KW"/>
</dbReference>
<dbReference type="SUPFAM" id="SSF54791">
    <property type="entry name" value="Eukaryotic type KH-domain (KH-domain type I)"/>
    <property type="match status" value="1"/>
</dbReference>
<dbReference type="GO" id="GO:0003723">
    <property type="term" value="F:RNA binding"/>
    <property type="evidence" value="ECO:0007669"/>
    <property type="project" value="UniProtKB-KW"/>
</dbReference>
<dbReference type="Gene3D" id="3.30.1370.10">
    <property type="entry name" value="K Homology domain, type 1"/>
    <property type="match status" value="2"/>
</dbReference>
<feature type="compositionally biased region" description="Low complexity" evidence="9">
    <location>
        <begin position="314"/>
        <end position="336"/>
    </location>
</feature>
<comment type="subunit">
    <text evidence="8">Component of the ribosomal small subunit (SSU) processome.</text>
</comment>
<dbReference type="CDD" id="cd22393">
    <property type="entry name" value="KH-I_KRR1_rpt1"/>
    <property type="match status" value="1"/>
</dbReference>
<evidence type="ECO:0000256" key="7">
    <source>
        <dbReference type="ARBA" id="ARBA00023274"/>
    </source>
</evidence>
<dbReference type="FunFam" id="3.30.1370.10:FF:000014">
    <property type="entry name" value="KRR1 small subunit processome component"/>
    <property type="match status" value="1"/>
</dbReference>
<keyword evidence="7 8" id="KW-0687">Ribonucleoprotein</keyword>
<keyword evidence="12" id="KW-1185">Reference proteome</keyword>
<dbReference type="SMART" id="SM00322">
    <property type="entry name" value="KH"/>
    <property type="match status" value="1"/>
</dbReference>
<dbReference type="InterPro" id="IPR041174">
    <property type="entry name" value="KRR1-like_KH1"/>
</dbReference>
<dbReference type="InterPro" id="IPR024166">
    <property type="entry name" value="rRNA_assembly_KRR1"/>
</dbReference>
<dbReference type="InterPro" id="IPR048549">
    <property type="entry name" value="KRR1-like_KH2_euk"/>
</dbReference>
<feature type="compositionally biased region" description="Basic and acidic residues" evidence="9">
    <location>
        <begin position="1"/>
        <end position="16"/>
    </location>
</feature>
<dbReference type="InterPro" id="IPR004087">
    <property type="entry name" value="KH_dom"/>
</dbReference>
<feature type="region of interest" description="Disordered" evidence="9">
    <location>
        <begin position="277"/>
        <end position="349"/>
    </location>
</feature>
<keyword evidence="4 8" id="KW-0698">rRNA processing</keyword>
<dbReference type="FunFam" id="3.30.1370.10:FF:000011">
    <property type="entry name" value="KRR1 small subunit processome component"/>
    <property type="match status" value="1"/>
</dbReference>
<evidence type="ECO:0000313" key="12">
    <source>
        <dbReference type="Proteomes" id="UP000663828"/>
    </source>
</evidence>
<evidence type="ECO:0000256" key="1">
    <source>
        <dbReference type="ARBA" id="ARBA00004604"/>
    </source>
</evidence>
<dbReference type="Pfam" id="PF21800">
    <property type="entry name" value="KH_KRR1_2nd"/>
    <property type="match status" value="1"/>
</dbReference>
<dbReference type="Proteomes" id="UP000663828">
    <property type="component" value="Unassembled WGS sequence"/>
</dbReference>
<keyword evidence="6 8" id="KW-0539">Nucleus</keyword>
<dbReference type="InterPro" id="IPR036612">
    <property type="entry name" value="KH_dom_type_1_sf"/>
</dbReference>
<dbReference type="InterPro" id="IPR048548">
    <property type="entry name" value="KRR1-like_KH2"/>
</dbReference>
<feature type="domain" description="K Homology" evidence="10">
    <location>
        <begin position="124"/>
        <end position="196"/>
    </location>
</feature>
<keyword evidence="5 8" id="KW-0694">RNA-binding</keyword>
<dbReference type="GO" id="GO:0032040">
    <property type="term" value="C:small-subunit processome"/>
    <property type="evidence" value="ECO:0007669"/>
    <property type="project" value="TreeGrafter"/>
</dbReference>
<sequence>MGKKKTSTENEQKEELESAVIPPGWKEPKFTKEDNPRGFIAESSFATLFPKYREKYLQECWPLVKAELSKYGIRADLDLVEGSMTVRTTRDAYDPYMIIRARDLIKLLARSVPYEQAVRILEDEYACDIIKISSLVRNRERFVKRRQRLIGSNGSTLKAIELLTNCYILVHGNTVTAIGPHQGIRQVRKIAEETMQNIHPIYNIKTLMIKQELAKDPKLKSESWDRFLPKFKSKNLSKRYKPHKVRVTKPYTPFPPPQPLSKIDKELESGEYFAKEAERRQKKSEKHQEKLNKNTEVSLQRKKEKREKEYIPPTEKSSQQKQSASSSSTENTSKLVKNVKKKLKRLQAD</sequence>
<comment type="subcellular location">
    <subcellularLocation>
        <location evidence="1 8">Nucleus</location>
        <location evidence="1 8">Nucleolus</location>
    </subcellularLocation>
</comment>
<evidence type="ECO:0000313" key="11">
    <source>
        <dbReference type="EMBL" id="CAF1310203.1"/>
    </source>
</evidence>
<proteinExistence type="inferred from homology"/>
<dbReference type="PANTHER" id="PTHR12581:SF0">
    <property type="entry name" value="KRR1 SMALL SUBUNIT PROCESSOME COMPONENT HOMOLOG"/>
    <property type="match status" value="1"/>
</dbReference>
<evidence type="ECO:0000256" key="2">
    <source>
        <dbReference type="ARBA" id="ARBA00009344"/>
    </source>
</evidence>
<evidence type="ECO:0000256" key="9">
    <source>
        <dbReference type="SAM" id="MobiDB-lite"/>
    </source>
</evidence>
<protein>
    <recommendedName>
        <fullName evidence="8">KRR1 small subunit processome component</fullName>
    </recommendedName>
    <alternativeName>
        <fullName evidence="8">KRR-R motif-containing protein 1</fullName>
    </alternativeName>
</protein>
<evidence type="ECO:0000259" key="10">
    <source>
        <dbReference type="SMART" id="SM00322"/>
    </source>
</evidence>
<comment type="similarity">
    <text evidence="2 8">Belongs to the KRR1 family.</text>
</comment>
<dbReference type="EMBL" id="CAJNOR010002553">
    <property type="protein sequence ID" value="CAF1310203.1"/>
    <property type="molecule type" value="Genomic_DNA"/>
</dbReference>
<dbReference type="AlphaFoldDB" id="A0A815E4W4"/>
<evidence type="ECO:0000256" key="6">
    <source>
        <dbReference type="ARBA" id="ARBA00023242"/>
    </source>
</evidence>
<evidence type="ECO:0000256" key="8">
    <source>
        <dbReference type="PIRNR" id="PIRNR006515"/>
    </source>
</evidence>